<feature type="coiled-coil region" evidence="3">
    <location>
        <begin position="779"/>
        <end position="806"/>
    </location>
</feature>
<feature type="compositionally biased region" description="Polar residues" evidence="4">
    <location>
        <begin position="1676"/>
        <end position="1697"/>
    </location>
</feature>
<evidence type="ECO:0000256" key="4">
    <source>
        <dbReference type="SAM" id="MobiDB-lite"/>
    </source>
</evidence>
<dbReference type="OrthoDB" id="568282at2759"/>
<evidence type="ECO:0000313" key="7">
    <source>
        <dbReference type="Proteomes" id="UP000232323"/>
    </source>
</evidence>
<dbReference type="PROSITE" id="PS50235">
    <property type="entry name" value="USP_3"/>
    <property type="match status" value="1"/>
</dbReference>
<feature type="compositionally biased region" description="Polar residues" evidence="4">
    <location>
        <begin position="1710"/>
        <end position="1722"/>
    </location>
</feature>
<feature type="compositionally biased region" description="Basic residues" evidence="4">
    <location>
        <begin position="869"/>
        <end position="879"/>
    </location>
</feature>
<name>A0A250WTX5_9CHLO</name>
<feature type="region of interest" description="Disordered" evidence="4">
    <location>
        <begin position="679"/>
        <end position="745"/>
    </location>
</feature>
<dbReference type="PANTHER" id="PTHR22975:SF9">
    <property type="entry name" value="ECHINUS SPLICE FORM 3"/>
    <property type="match status" value="1"/>
</dbReference>
<dbReference type="InterPro" id="IPR001394">
    <property type="entry name" value="Peptidase_C19_UCH"/>
</dbReference>
<feature type="compositionally biased region" description="Polar residues" evidence="4">
    <location>
        <begin position="1511"/>
        <end position="1527"/>
    </location>
</feature>
<dbReference type="STRING" id="1157962.A0A250WTX5"/>
<feature type="region of interest" description="Disordered" evidence="4">
    <location>
        <begin position="1984"/>
        <end position="2014"/>
    </location>
</feature>
<feature type="region of interest" description="Disordered" evidence="4">
    <location>
        <begin position="968"/>
        <end position="1169"/>
    </location>
</feature>
<feature type="region of interest" description="Disordered" evidence="4">
    <location>
        <begin position="862"/>
        <end position="916"/>
    </location>
</feature>
<dbReference type="InterPro" id="IPR038765">
    <property type="entry name" value="Papain-like_cys_pep_sf"/>
</dbReference>
<feature type="compositionally biased region" description="Polar residues" evidence="4">
    <location>
        <begin position="1472"/>
        <end position="1484"/>
    </location>
</feature>
<feature type="region of interest" description="Disordered" evidence="4">
    <location>
        <begin position="1"/>
        <end position="28"/>
    </location>
</feature>
<dbReference type="InterPro" id="IPR028889">
    <property type="entry name" value="USP"/>
</dbReference>
<proteinExistence type="predicted"/>
<evidence type="ECO:0000259" key="5">
    <source>
        <dbReference type="PROSITE" id="PS50235"/>
    </source>
</evidence>
<feature type="region of interest" description="Disordered" evidence="4">
    <location>
        <begin position="1838"/>
        <end position="1857"/>
    </location>
</feature>
<keyword evidence="1" id="KW-0833">Ubl conjugation pathway</keyword>
<feature type="domain" description="USP" evidence="5">
    <location>
        <begin position="1766"/>
        <end position="2196"/>
    </location>
</feature>
<evidence type="ECO:0000313" key="6">
    <source>
        <dbReference type="EMBL" id="GAX74273.1"/>
    </source>
</evidence>
<feature type="region of interest" description="Disordered" evidence="4">
    <location>
        <begin position="182"/>
        <end position="205"/>
    </location>
</feature>
<feature type="compositionally biased region" description="Low complexity" evidence="4">
    <location>
        <begin position="1012"/>
        <end position="1034"/>
    </location>
</feature>
<keyword evidence="2" id="KW-0378">Hydrolase</keyword>
<feature type="compositionally biased region" description="Basic and acidic residues" evidence="4">
    <location>
        <begin position="880"/>
        <end position="916"/>
    </location>
</feature>
<feature type="compositionally biased region" description="Low complexity" evidence="4">
    <location>
        <begin position="1107"/>
        <end position="1120"/>
    </location>
</feature>
<feature type="compositionally biased region" description="Polar residues" evidence="4">
    <location>
        <begin position="1137"/>
        <end position="1147"/>
    </location>
</feature>
<feature type="compositionally biased region" description="Low complexity" evidence="4">
    <location>
        <begin position="1584"/>
        <end position="1606"/>
    </location>
</feature>
<dbReference type="Gene3D" id="3.90.70.10">
    <property type="entry name" value="Cysteine proteinases"/>
    <property type="match status" value="1"/>
</dbReference>
<feature type="region of interest" description="Disordered" evidence="4">
    <location>
        <begin position="1660"/>
        <end position="1742"/>
    </location>
</feature>
<feature type="compositionally biased region" description="Low complexity" evidence="4">
    <location>
        <begin position="1148"/>
        <end position="1164"/>
    </location>
</feature>
<dbReference type="PANTHER" id="PTHR22975">
    <property type="entry name" value="UBIQUITIN SPECIFIC PROTEINASE"/>
    <property type="match status" value="1"/>
</dbReference>
<protein>
    <recommendedName>
        <fullName evidence="5">USP domain-containing protein</fullName>
    </recommendedName>
</protein>
<feature type="region of interest" description="Disordered" evidence="4">
    <location>
        <begin position="1411"/>
        <end position="1606"/>
    </location>
</feature>
<feature type="region of interest" description="Disordered" evidence="4">
    <location>
        <begin position="443"/>
        <end position="468"/>
    </location>
</feature>
<comment type="caution">
    <text evidence="6">The sequence shown here is derived from an EMBL/GenBank/DDBJ whole genome shotgun (WGS) entry which is preliminary data.</text>
</comment>
<dbReference type="InterPro" id="IPR052398">
    <property type="entry name" value="Ubiquitin_hydrolase_53/54"/>
</dbReference>
<dbReference type="Proteomes" id="UP000232323">
    <property type="component" value="Unassembled WGS sequence"/>
</dbReference>
<dbReference type="GO" id="GO:0004843">
    <property type="term" value="F:cysteine-type deubiquitinase activity"/>
    <property type="evidence" value="ECO:0007669"/>
    <property type="project" value="InterPro"/>
</dbReference>
<feature type="compositionally biased region" description="Low complexity" evidence="4">
    <location>
        <begin position="1529"/>
        <end position="1540"/>
    </location>
</feature>
<feature type="compositionally biased region" description="Polar residues" evidence="4">
    <location>
        <begin position="1846"/>
        <end position="1857"/>
    </location>
</feature>
<feature type="compositionally biased region" description="Low complexity" evidence="4">
    <location>
        <begin position="1057"/>
        <end position="1070"/>
    </location>
</feature>
<keyword evidence="3" id="KW-0175">Coiled coil</keyword>
<dbReference type="GO" id="GO:0016579">
    <property type="term" value="P:protein deubiquitination"/>
    <property type="evidence" value="ECO:0007669"/>
    <property type="project" value="InterPro"/>
</dbReference>
<keyword evidence="7" id="KW-1185">Reference proteome</keyword>
<dbReference type="SUPFAM" id="SSF54001">
    <property type="entry name" value="Cysteine proteinases"/>
    <property type="match status" value="1"/>
</dbReference>
<organism evidence="6 7">
    <name type="scientific">Chlamydomonas eustigma</name>
    <dbReference type="NCBI Taxonomy" id="1157962"/>
    <lineage>
        <taxon>Eukaryota</taxon>
        <taxon>Viridiplantae</taxon>
        <taxon>Chlorophyta</taxon>
        <taxon>core chlorophytes</taxon>
        <taxon>Chlorophyceae</taxon>
        <taxon>CS clade</taxon>
        <taxon>Chlamydomonadales</taxon>
        <taxon>Chlamydomonadaceae</taxon>
        <taxon>Chlamydomonas</taxon>
    </lineage>
</organism>
<dbReference type="EMBL" id="BEGY01000006">
    <property type="protein sequence ID" value="GAX74273.1"/>
    <property type="molecule type" value="Genomic_DNA"/>
</dbReference>
<gene>
    <name evidence="6" type="ORF">CEUSTIGMA_g1722.t1</name>
</gene>
<accession>A0A250WTX5</accession>
<dbReference type="Pfam" id="PF00443">
    <property type="entry name" value="UCH"/>
    <property type="match status" value="1"/>
</dbReference>
<feature type="compositionally biased region" description="Low complexity" evidence="4">
    <location>
        <begin position="1698"/>
        <end position="1709"/>
    </location>
</feature>
<feature type="compositionally biased region" description="Basic and acidic residues" evidence="4">
    <location>
        <begin position="968"/>
        <end position="984"/>
    </location>
</feature>
<evidence type="ECO:0000256" key="1">
    <source>
        <dbReference type="ARBA" id="ARBA00022786"/>
    </source>
</evidence>
<reference evidence="6 7" key="1">
    <citation type="submission" date="2017-08" db="EMBL/GenBank/DDBJ databases">
        <title>Acidophilic green algal genome provides insights into adaptation to an acidic environment.</title>
        <authorList>
            <person name="Hirooka S."/>
            <person name="Hirose Y."/>
            <person name="Kanesaki Y."/>
            <person name="Higuchi S."/>
            <person name="Fujiwara T."/>
            <person name="Onuma R."/>
            <person name="Era A."/>
            <person name="Ohbayashi R."/>
            <person name="Uzuka A."/>
            <person name="Nozaki H."/>
            <person name="Yoshikawa H."/>
            <person name="Miyagishima S.Y."/>
        </authorList>
    </citation>
    <scope>NUCLEOTIDE SEQUENCE [LARGE SCALE GENOMIC DNA]</scope>
    <source>
        <strain evidence="6 7">NIES-2499</strain>
    </source>
</reference>
<sequence>MANKKGAKNGKSGKGNGKPGPQKPVKQQDLFKEQLLTPQERVDTVRPLWESLSQQERIANLSVDVDSLRQRACQITELTKQQQAAALGEGLELITTGMDRTMEEVLDEGVQRLKDKSTWKLWTWMPDNEEFYEAEAFRAYVTEKHIREDLRKLLPRDDPKAPEKPAEEAFRQRMVALLQKVQQSSKQAMDENGSNNHNHGNGRGHAYRRRLAAGDSAQATRDTNVELINVILENMEKEHECLYQSMLQPVIAYVMEVLPEPSRDTARAELAYEDLQKLPPEDTAQIVEWLTEKVDALSTKLKADPKEEEEEDDENMGDVDLWSLVNEGKTLTVNEKWLQHLQDRLLGDDGHPRKTKAGEDPFSNGLVLEWVYGSIVSTAEKARDGAKRSLGSYMPSVGEAYAMLLRGLEDQFIWDTRGKQAKELMSEMLKSRIEAQELARQYEIRPLPKPTPGSQDVEAPPEPEEPLPLPDSVIVSMLRREALLTKAKLHCLVFEHMQQDKSVRTLKSQLKQGEPEFERLKRELDEVKNAHRGLDGTYRSAAEMERHRAQLADAAIGEQLEVQTAFREQGARLQGVYDKKQRGEFEMAKRETEIKQLQGWKGTVENLIDKFQEVLVAINASSAGDSSQPSSEAGTMMMEVDEPASDAGLPPTGSDKDDAAVDHKVEDVEMGVFLSMDVESKSPIQEKQPLEELSSGKPTSAVADGAGEASVDTAVNVDDGSNSEEACASAAEDHKEPWEDGSSLDLSPQQCMQLAKLRSHFHKDVRKQLYGETEDKQFFDSLKQEVKVIEKRLEESRVALQHLEMNLMNTGCDDPGALIGLQLALPILQDKLDARALEYAAERAKMAEHEIIQMEAAQREQEAAERERKLKAKHGKKEKVRSEKEKVLAEKASREAAEQERIAKEAAERREAEEAERIRRMEAMEQLRREEEESMERRRLELLSDENGYWRRRMEAEAKVAEVVVAVSREEDAKPAEKKEKEVRPSALDEGVADDEEGFVASRRRRKKEQEAAAAAQLIASQRQQQQSRSSHQSTGTLPSGQEVRHSLPPAMQNNVSSPPSSADPLSDAPTTSLPSDKADFEEDAAQQSSSAILPPEGVSGSAPNEASSHQAVAASSAASTGDAPPDPQGHVAAAASTVSVPLQSNHAAATAAQPATPPNLQALSPPFSPSVNGGVPGIVLNAPPPPPPMPPPTYLPHMAPQMMMALRPGMPPHVSIPMQQQMPVAVPIATSHDPRGMPHPMVMAGPPGPQGAYPGMLPHPSMMAAGAIQVMAGPNGPVFVYPPHLAAQAPQHLMGQMHPLAMQHGPALMPMPQQQQQQQQVQSMDVGAALTTSPKSAATTPKAPGKSGGLNVSATAFVPSSQQFPVPPRPLVPLQPAYIPIPIPVNAAGLPLYRPYMATGTEFIQQQLIPNSPQYKSNRSPRKPPPPPLQGMENEEKDFQSGSEQVAVDSEKLPQQPPPPLSSHLPMDTPSVRTSHSSSQGNGVRSAAKGSAAGCPPVSPKTPLDAAENSDGSANTDENMGSSCRQQGAAAAGSSLDAAHPTSRVVEDEASSALSTRSSVDADGVSHLSSDKHRHGFVLHNDASSQASSTSPPAMSKNPSWSSVAAAASGAQNGYYHGTPQAVASVSSLSPSSSSNNLVALASEATAVKSAVSSGGSWKQKLQHNLQHQPPLPLSVNTKSNYPSSRPGGTSPVSTPQATQQKAQQATARPSQLRNSPTSAAAMSEAPRPPPGTLRKLSGGRFEFVPSGNASSTECMPPSTLSLVCGLLNRDTENNCFLNVIVQALWHLKSFREPMLGLSLSAIQSKKSSEVDKRVMAAVWSMFKEISECLQARAAAHGSSSSSSNGGRCSTETSTSGVTPKALRAALCGQSSIHVDPSDMHDAGEVFAEILSMLHRAELDGAASAVQDLQLPVRVRVSATESQEGSAGASTSGTSLASPAHSAPFASALMSGSPSPLPAAAAAPATLIHNLFGLDVQLPCYPETEGSKGTSAGSKGRRSPPLPAPPHSVAKSPKGFTVEVQQYTKFFHLVAAQGLKRAAAAAPSASFEELLADVETSGHDNKLGLPTGASKPQETVKLLRRPAVFTVAVVWDSPQAPLESIRGTVEALGWEVNLAGVFSLQHPCESCDHRSSPHHLKSVVCYYGHHYQVFVLSEELKLWLVMDDEEAQVVGAWGDVCRTMVSKRLQPSLLFYEDSLLARC</sequence>
<evidence type="ECO:0000256" key="2">
    <source>
        <dbReference type="ARBA" id="ARBA00022801"/>
    </source>
</evidence>
<feature type="compositionally biased region" description="Low complexity" evidence="4">
    <location>
        <begin position="19"/>
        <end position="28"/>
    </location>
</feature>
<evidence type="ECO:0000256" key="3">
    <source>
        <dbReference type="SAM" id="Coils"/>
    </source>
</evidence>